<evidence type="ECO:0000313" key="2">
    <source>
        <dbReference type="Proteomes" id="UP001060085"/>
    </source>
</evidence>
<reference evidence="2" key="1">
    <citation type="journal article" date="2023" name="Nat. Plants">
        <title>Single-cell RNA sequencing provides a high-resolution roadmap for understanding the multicellular compartmentation of specialized metabolism.</title>
        <authorList>
            <person name="Sun S."/>
            <person name="Shen X."/>
            <person name="Li Y."/>
            <person name="Li Y."/>
            <person name="Wang S."/>
            <person name="Li R."/>
            <person name="Zhang H."/>
            <person name="Shen G."/>
            <person name="Guo B."/>
            <person name="Wei J."/>
            <person name="Xu J."/>
            <person name="St-Pierre B."/>
            <person name="Chen S."/>
            <person name="Sun C."/>
        </authorList>
    </citation>
    <scope>NUCLEOTIDE SEQUENCE [LARGE SCALE GENOMIC DNA]</scope>
</reference>
<gene>
    <name evidence="1" type="ORF">M9H77_25524</name>
</gene>
<dbReference type="Proteomes" id="UP001060085">
    <property type="component" value="Linkage Group LG06"/>
</dbReference>
<keyword evidence="2" id="KW-1185">Reference proteome</keyword>
<organism evidence="1 2">
    <name type="scientific">Catharanthus roseus</name>
    <name type="common">Madagascar periwinkle</name>
    <name type="synonym">Vinca rosea</name>
    <dbReference type="NCBI Taxonomy" id="4058"/>
    <lineage>
        <taxon>Eukaryota</taxon>
        <taxon>Viridiplantae</taxon>
        <taxon>Streptophyta</taxon>
        <taxon>Embryophyta</taxon>
        <taxon>Tracheophyta</taxon>
        <taxon>Spermatophyta</taxon>
        <taxon>Magnoliopsida</taxon>
        <taxon>eudicotyledons</taxon>
        <taxon>Gunneridae</taxon>
        <taxon>Pentapetalae</taxon>
        <taxon>asterids</taxon>
        <taxon>lamiids</taxon>
        <taxon>Gentianales</taxon>
        <taxon>Apocynaceae</taxon>
        <taxon>Rauvolfioideae</taxon>
        <taxon>Vinceae</taxon>
        <taxon>Catharanthinae</taxon>
        <taxon>Catharanthus</taxon>
    </lineage>
</organism>
<protein>
    <submittedName>
        <fullName evidence="1">Uncharacterized protein</fullName>
    </submittedName>
</protein>
<accession>A0ACC0AB60</accession>
<sequence>MPMALAAPANGSDGRPRHRKGKGLTCSFMSVMSKIAGSRNKRPDMAREVPALTQKRKKGGPADLELILSYSGHVAGPLWRGQDRGSLTCRSCYMALTGMDISVLSDNENKLVDIRLRLDMMTADEVRWIPYKTQEIRACWVST</sequence>
<evidence type="ECO:0000313" key="1">
    <source>
        <dbReference type="EMBL" id="KAI5656731.1"/>
    </source>
</evidence>
<dbReference type="EMBL" id="CM044706">
    <property type="protein sequence ID" value="KAI5656731.1"/>
    <property type="molecule type" value="Genomic_DNA"/>
</dbReference>
<proteinExistence type="predicted"/>
<name>A0ACC0AB60_CATRO</name>
<comment type="caution">
    <text evidence="1">The sequence shown here is derived from an EMBL/GenBank/DDBJ whole genome shotgun (WGS) entry which is preliminary data.</text>
</comment>